<evidence type="ECO:0000256" key="7">
    <source>
        <dbReference type="ARBA" id="ARBA00023136"/>
    </source>
</evidence>
<dbReference type="NCBIfam" id="TIGR00711">
    <property type="entry name" value="efflux_EmrB"/>
    <property type="match status" value="1"/>
</dbReference>
<dbReference type="GO" id="GO:0022857">
    <property type="term" value="F:transmembrane transporter activity"/>
    <property type="evidence" value="ECO:0007669"/>
    <property type="project" value="InterPro"/>
</dbReference>
<comment type="similarity">
    <text evidence="2">Belongs to the major facilitator superfamily. EmrB family.</text>
</comment>
<dbReference type="PANTHER" id="PTHR42718">
    <property type="entry name" value="MAJOR FACILITATOR SUPERFAMILY MULTIDRUG TRANSPORTER MFSC"/>
    <property type="match status" value="1"/>
</dbReference>
<evidence type="ECO:0000256" key="2">
    <source>
        <dbReference type="ARBA" id="ARBA00008537"/>
    </source>
</evidence>
<dbReference type="InterPro" id="IPR004638">
    <property type="entry name" value="EmrB-like"/>
</dbReference>
<feature type="transmembrane region" description="Helical" evidence="8">
    <location>
        <begin position="123"/>
        <end position="141"/>
    </location>
</feature>
<dbReference type="Pfam" id="PF07690">
    <property type="entry name" value="MFS_1"/>
    <property type="match status" value="1"/>
</dbReference>
<evidence type="ECO:0000256" key="8">
    <source>
        <dbReference type="SAM" id="Phobius"/>
    </source>
</evidence>
<keyword evidence="3" id="KW-0813">Transport</keyword>
<sequence>MSASSTAAPLAQTATEKPKVALVPLTIGLGLGLGMGSFTGGALQSIYPYVAGTLATSSDHALWTLTYFLVHWALGIALMPWFSRKFGLKRLFILAMTVLIASCFMAILAPSLTLMLIARSIQGISAGILVPLVQTLLLTNYPKRHQTLAVALWSNIMLVPFFLGPALGGWLATNFSWLDIFWLAIPLCAASIALVQISLPADRPTTAPPKFDAVGLALLWPGMIALQIVLDQGEQYGWFHSVFISHVALIAATLLVLFVIWELFEPAPLLQLRYLARRNFGFGLLLLCLGWSIFVGWSSILPLWSETDLGFNGWWGGVLLVPLAATAIPMAAMMSRLTRLFSLRLLASACFIIYAGAYILAFFDPAAGLSTTIPSELVQGIAVGMLFVPLTMIVLSDVPPDEIALASTTSNFIRVSSANLGVTLLTTLWQRQTAHIEDNMSADMPHDAVANWTAAMKTKGMSHDSIIASLAHMLHIEAETWSLDNALRLSAYLCIAAAIMALVLLRTPQNAAAKP</sequence>
<feature type="transmembrane region" description="Helical" evidence="8">
    <location>
        <begin position="377"/>
        <end position="395"/>
    </location>
</feature>
<dbReference type="SUPFAM" id="SSF103473">
    <property type="entry name" value="MFS general substrate transporter"/>
    <property type="match status" value="1"/>
</dbReference>
<evidence type="ECO:0000256" key="3">
    <source>
        <dbReference type="ARBA" id="ARBA00022448"/>
    </source>
</evidence>
<feature type="transmembrane region" description="Helical" evidence="8">
    <location>
        <begin position="236"/>
        <end position="261"/>
    </location>
</feature>
<dbReference type="EMBL" id="FTNE01000033">
    <property type="protein sequence ID" value="SIR44131.1"/>
    <property type="molecule type" value="Genomic_DNA"/>
</dbReference>
<protein>
    <submittedName>
        <fullName evidence="10">MFS transporter, DHA2 family, multidrug resistance protein</fullName>
    </submittedName>
</protein>
<evidence type="ECO:0000256" key="1">
    <source>
        <dbReference type="ARBA" id="ARBA00004651"/>
    </source>
</evidence>
<dbReference type="InterPro" id="IPR011701">
    <property type="entry name" value="MFS"/>
</dbReference>
<dbReference type="GO" id="GO:0005886">
    <property type="term" value="C:plasma membrane"/>
    <property type="evidence" value="ECO:0007669"/>
    <property type="project" value="UniProtKB-SubCell"/>
</dbReference>
<proteinExistence type="inferred from homology"/>
<dbReference type="OrthoDB" id="9812221at2"/>
<dbReference type="Gene3D" id="1.20.1720.10">
    <property type="entry name" value="Multidrug resistance protein D"/>
    <property type="match status" value="1"/>
</dbReference>
<feature type="transmembrane region" description="Helical" evidence="8">
    <location>
        <begin position="91"/>
        <end position="117"/>
    </location>
</feature>
<evidence type="ECO:0000313" key="11">
    <source>
        <dbReference type="Proteomes" id="UP000186308"/>
    </source>
</evidence>
<keyword evidence="6 8" id="KW-1133">Transmembrane helix</keyword>
<organism evidence="10 11">
    <name type="scientific">Acidiphilium rubrum</name>
    <dbReference type="NCBI Taxonomy" id="526"/>
    <lineage>
        <taxon>Bacteria</taxon>
        <taxon>Pseudomonadati</taxon>
        <taxon>Pseudomonadota</taxon>
        <taxon>Alphaproteobacteria</taxon>
        <taxon>Acetobacterales</taxon>
        <taxon>Acidocellaceae</taxon>
        <taxon>Acidiphilium</taxon>
    </lineage>
</organism>
<feature type="transmembrane region" description="Helical" evidence="8">
    <location>
        <begin position="282"/>
        <end position="301"/>
    </location>
</feature>
<evidence type="ECO:0000256" key="5">
    <source>
        <dbReference type="ARBA" id="ARBA00022692"/>
    </source>
</evidence>
<gene>
    <name evidence="10" type="ORF">SAMN05421828_1334</name>
</gene>
<evidence type="ECO:0000256" key="4">
    <source>
        <dbReference type="ARBA" id="ARBA00022475"/>
    </source>
</evidence>
<keyword evidence="7 8" id="KW-0472">Membrane</keyword>
<evidence type="ECO:0000259" key="9">
    <source>
        <dbReference type="PROSITE" id="PS50850"/>
    </source>
</evidence>
<keyword evidence="11" id="KW-1185">Reference proteome</keyword>
<accession>A0A8G2CNG8</accession>
<feature type="transmembrane region" description="Helical" evidence="8">
    <location>
        <begin position="20"/>
        <end position="40"/>
    </location>
</feature>
<feature type="transmembrane region" description="Helical" evidence="8">
    <location>
        <begin position="180"/>
        <end position="199"/>
    </location>
</feature>
<name>A0A8G2CNG8_ACIRU</name>
<keyword evidence="5 8" id="KW-0812">Transmembrane</keyword>
<comment type="caution">
    <text evidence="10">The sequence shown here is derived from an EMBL/GenBank/DDBJ whole genome shotgun (WGS) entry which is preliminary data.</text>
</comment>
<dbReference type="Gene3D" id="1.20.1250.20">
    <property type="entry name" value="MFS general substrate transporter like domains"/>
    <property type="match status" value="1"/>
</dbReference>
<dbReference type="PROSITE" id="PS50850">
    <property type="entry name" value="MFS"/>
    <property type="match status" value="1"/>
</dbReference>
<evidence type="ECO:0000313" key="10">
    <source>
        <dbReference type="EMBL" id="SIR44131.1"/>
    </source>
</evidence>
<feature type="transmembrane region" description="Helical" evidence="8">
    <location>
        <begin position="313"/>
        <end position="333"/>
    </location>
</feature>
<feature type="transmembrane region" description="Helical" evidence="8">
    <location>
        <begin position="211"/>
        <end position="230"/>
    </location>
</feature>
<dbReference type="PANTHER" id="PTHR42718:SF9">
    <property type="entry name" value="MAJOR FACILITATOR SUPERFAMILY MULTIDRUG TRANSPORTER MFSC"/>
    <property type="match status" value="1"/>
</dbReference>
<feature type="transmembrane region" description="Helical" evidence="8">
    <location>
        <begin position="60"/>
        <end position="79"/>
    </location>
</feature>
<evidence type="ECO:0000256" key="6">
    <source>
        <dbReference type="ARBA" id="ARBA00022989"/>
    </source>
</evidence>
<reference evidence="10 11" key="1">
    <citation type="submission" date="2017-01" db="EMBL/GenBank/DDBJ databases">
        <authorList>
            <person name="Varghese N."/>
            <person name="Submissions S."/>
        </authorList>
    </citation>
    <scope>NUCLEOTIDE SEQUENCE [LARGE SCALE GENOMIC DNA]</scope>
    <source>
        <strain evidence="10 11">ATCC 35905</strain>
    </source>
</reference>
<dbReference type="InterPro" id="IPR020846">
    <property type="entry name" value="MFS_dom"/>
</dbReference>
<feature type="transmembrane region" description="Helical" evidence="8">
    <location>
        <begin position="486"/>
        <end position="505"/>
    </location>
</feature>
<keyword evidence="4" id="KW-1003">Cell membrane</keyword>
<feature type="transmembrane region" description="Helical" evidence="8">
    <location>
        <begin position="148"/>
        <end position="168"/>
    </location>
</feature>
<dbReference type="AlphaFoldDB" id="A0A8G2CNG8"/>
<comment type="subcellular location">
    <subcellularLocation>
        <location evidence="1">Cell membrane</location>
        <topology evidence="1">Multi-pass membrane protein</topology>
    </subcellularLocation>
</comment>
<feature type="domain" description="Major facilitator superfamily (MFS) profile" evidence="9">
    <location>
        <begin position="25"/>
        <end position="509"/>
    </location>
</feature>
<dbReference type="Proteomes" id="UP000186308">
    <property type="component" value="Unassembled WGS sequence"/>
</dbReference>
<dbReference type="InterPro" id="IPR036259">
    <property type="entry name" value="MFS_trans_sf"/>
</dbReference>
<dbReference type="RefSeq" id="WP_029314235.1">
    <property type="nucleotide sequence ID" value="NZ_FTNE01000033.1"/>
</dbReference>
<feature type="transmembrane region" description="Helical" evidence="8">
    <location>
        <begin position="345"/>
        <end position="365"/>
    </location>
</feature>